<proteinExistence type="predicted"/>
<name>A0ABU4IGG6_9VIBR</name>
<dbReference type="Proteomes" id="UP001272325">
    <property type="component" value="Unassembled WGS sequence"/>
</dbReference>
<dbReference type="SUPFAM" id="SSF160719">
    <property type="entry name" value="gpW/gp25-like"/>
    <property type="match status" value="1"/>
</dbReference>
<sequence>MMATGINENTGLLITDAAERKQRLNRCFKTRRGSLPLNRAYGSNLPDRVDRNITPDLAIDIYADVADAIAHPPNGFTDELKLVKTWLEYGENQVTLSVEVELLFDGSIEEISGLSL</sequence>
<evidence type="ECO:0000313" key="2">
    <source>
        <dbReference type="Proteomes" id="UP001272325"/>
    </source>
</evidence>
<comment type="caution">
    <text evidence="1">The sequence shown here is derived from an EMBL/GenBank/DDBJ whole genome shotgun (WGS) entry which is preliminary data.</text>
</comment>
<dbReference type="RefSeq" id="WP_261881156.1">
    <property type="nucleotide sequence ID" value="NZ_AP024893.1"/>
</dbReference>
<protein>
    <submittedName>
        <fullName evidence="1">dTDP-glucose pyrophosphorylase</fullName>
    </submittedName>
</protein>
<keyword evidence="2" id="KW-1185">Reference proteome</keyword>
<accession>A0ABU4IGG6</accession>
<dbReference type="EMBL" id="JAWRCN010000001">
    <property type="protein sequence ID" value="MDW6017641.1"/>
    <property type="molecule type" value="Genomic_DNA"/>
</dbReference>
<evidence type="ECO:0000313" key="1">
    <source>
        <dbReference type="EMBL" id="MDW6017641.1"/>
    </source>
</evidence>
<reference evidence="1 2" key="1">
    <citation type="submission" date="2023-11" db="EMBL/GenBank/DDBJ databases">
        <title>Plant-associative lifestyle of Vibrio porteresiae and its evolutionary dynamics.</title>
        <authorList>
            <person name="Rameshkumar N."/>
            <person name="Kirti K."/>
        </authorList>
    </citation>
    <scope>NUCLEOTIDE SEQUENCE [LARGE SCALE GENOMIC DNA]</scope>
    <source>
        <strain evidence="1 2">MSSRF60</strain>
    </source>
</reference>
<organism evidence="1 2">
    <name type="scientific">Vibrio plantisponsor</name>
    <dbReference type="NCBI Taxonomy" id="664643"/>
    <lineage>
        <taxon>Bacteria</taxon>
        <taxon>Pseudomonadati</taxon>
        <taxon>Pseudomonadota</taxon>
        <taxon>Gammaproteobacteria</taxon>
        <taxon>Vibrionales</taxon>
        <taxon>Vibrionaceae</taxon>
        <taxon>Vibrio</taxon>
    </lineage>
</organism>
<gene>
    <name evidence="1" type="ORF">SBW85_07600</name>
</gene>
<dbReference type="Gene3D" id="3.10.450.40">
    <property type="match status" value="1"/>
</dbReference>